<proteinExistence type="predicted"/>
<sequence length="152" mass="17072">MLANARLRSRTHTRAFRLCVPALSSQAILHRDTSPTGFTPSPLPTFTPAHPCPPHTPQVVHTLLRTPPVLRARHHRCRGQQQHHLPPAVDQTLQQWLSLADNPREIVLRSGGACRQAFVFPPFTLPACHFQLLVAQGRRSQRAQRGAKVFVR</sequence>
<gene>
    <name evidence="1" type="ORF">BD310DRAFT_241276</name>
</gene>
<accession>A0A4Q9PGE9</accession>
<dbReference type="AlphaFoldDB" id="A0A4Q9PGE9"/>
<evidence type="ECO:0000313" key="2">
    <source>
        <dbReference type="Proteomes" id="UP000292082"/>
    </source>
</evidence>
<reference evidence="1 2" key="1">
    <citation type="submission" date="2019-01" db="EMBL/GenBank/DDBJ databases">
        <title>Draft genome sequences of three monokaryotic isolates of the white-rot basidiomycete fungus Dichomitus squalens.</title>
        <authorList>
            <consortium name="DOE Joint Genome Institute"/>
            <person name="Lopez S.C."/>
            <person name="Andreopoulos B."/>
            <person name="Pangilinan J."/>
            <person name="Lipzen A."/>
            <person name="Riley R."/>
            <person name="Ahrendt S."/>
            <person name="Ng V."/>
            <person name="Barry K."/>
            <person name="Daum C."/>
            <person name="Grigoriev I.V."/>
            <person name="Hilden K.S."/>
            <person name="Makela M.R."/>
            <person name="de Vries R.P."/>
        </authorList>
    </citation>
    <scope>NUCLEOTIDE SEQUENCE [LARGE SCALE GENOMIC DNA]</scope>
    <source>
        <strain evidence="1 2">CBS 464.89</strain>
    </source>
</reference>
<name>A0A4Q9PGE9_9APHY</name>
<protein>
    <submittedName>
        <fullName evidence="1">Uncharacterized protein</fullName>
    </submittedName>
</protein>
<evidence type="ECO:0000313" key="1">
    <source>
        <dbReference type="EMBL" id="TBU52367.1"/>
    </source>
</evidence>
<dbReference type="EMBL" id="ML145254">
    <property type="protein sequence ID" value="TBU52367.1"/>
    <property type="molecule type" value="Genomic_DNA"/>
</dbReference>
<organism evidence="1 2">
    <name type="scientific">Dichomitus squalens</name>
    <dbReference type="NCBI Taxonomy" id="114155"/>
    <lineage>
        <taxon>Eukaryota</taxon>
        <taxon>Fungi</taxon>
        <taxon>Dikarya</taxon>
        <taxon>Basidiomycota</taxon>
        <taxon>Agaricomycotina</taxon>
        <taxon>Agaricomycetes</taxon>
        <taxon>Polyporales</taxon>
        <taxon>Polyporaceae</taxon>
        <taxon>Dichomitus</taxon>
    </lineage>
</organism>
<dbReference type="Proteomes" id="UP000292082">
    <property type="component" value="Unassembled WGS sequence"/>
</dbReference>
<keyword evidence="2" id="KW-1185">Reference proteome</keyword>